<dbReference type="VEuPathDB" id="FungiDB:RhiirA1_480441"/>
<proteinExistence type="predicted"/>
<dbReference type="Proteomes" id="UP000232688">
    <property type="component" value="Unassembled WGS sequence"/>
</dbReference>
<dbReference type="AlphaFoldDB" id="A0A2N0QPC1"/>
<sequence>MMDKAIILVVSPAMAIPLPPWLYNRIIKKKSANIPKTIEATAFPFVCTGGC</sequence>
<dbReference type="EMBL" id="LLXH01004975">
    <property type="protein sequence ID" value="PKC52892.1"/>
    <property type="molecule type" value="Genomic_DNA"/>
</dbReference>
<evidence type="ECO:0000313" key="1">
    <source>
        <dbReference type="EMBL" id="PKC52892.1"/>
    </source>
</evidence>
<name>A0A2N0QPC1_9GLOM</name>
<reference evidence="1 2" key="1">
    <citation type="submission" date="2017-10" db="EMBL/GenBank/DDBJ databases">
        <title>Extensive intraspecific genome diversity in a model arbuscular mycorrhizal fungus.</title>
        <authorList>
            <person name="Chen E.C.H."/>
            <person name="Morin E."/>
            <person name="Baudet D."/>
            <person name="Noel J."/>
            <person name="Ndikumana S."/>
            <person name="Charron P."/>
            <person name="St-Onge C."/>
            <person name="Giorgi J."/>
            <person name="Grigoriev I.V."/>
            <person name="Roux C."/>
            <person name="Martin F.M."/>
            <person name="Corradi N."/>
        </authorList>
    </citation>
    <scope>NUCLEOTIDE SEQUENCE [LARGE SCALE GENOMIC DNA]</scope>
    <source>
        <strain evidence="1 2">A1</strain>
    </source>
</reference>
<reference evidence="1 2" key="2">
    <citation type="submission" date="2017-10" db="EMBL/GenBank/DDBJ databases">
        <title>Genome analyses suggest a sexual origin of heterokaryosis in a supposedly ancient asexual fungus.</title>
        <authorList>
            <person name="Corradi N."/>
            <person name="Sedzielewska K."/>
            <person name="Noel J."/>
            <person name="Charron P."/>
            <person name="Farinelli L."/>
            <person name="Marton T."/>
            <person name="Kruger M."/>
            <person name="Pelin A."/>
            <person name="Brachmann A."/>
            <person name="Corradi N."/>
        </authorList>
    </citation>
    <scope>NUCLEOTIDE SEQUENCE [LARGE SCALE GENOMIC DNA]</scope>
    <source>
        <strain evidence="1 2">A1</strain>
    </source>
</reference>
<comment type="caution">
    <text evidence="1">The sequence shown here is derived from an EMBL/GenBank/DDBJ whole genome shotgun (WGS) entry which is preliminary data.</text>
</comment>
<organism evidence="1 2">
    <name type="scientific">Rhizophagus irregularis</name>
    <dbReference type="NCBI Taxonomy" id="588596"/>
    <lineage>
        <taxon>Eukaryota</taxon>
        <taxon>Fungi</taxon>
        <taxon>Fungi incertae sedis</taxon>
        <taxon>Mucoromycota</taxon>
        <taxon>Glomeromycotina</taxon>
        <taxon>Glomeromycetes</taxon>
        <taxon>Glomerales</taxon>
        <taxon>Glomeraceae</taxon>
        <taxon>Rhizophagus</taxon>
    </lineage>
</organism>
<evidence type="ECO:0000313" key="2">
    <source>
        <dbReference type="Proteomes" id="UP000232688"/>
    </source>
</evidence>
<protein>
    <submittedName>
        <fullName evidence="1">Uncharacterized protein</fullName>
    </submittedName>
</protein>
<accession>A0A2N0QPC1</accession>
<gene>
    <name evidence="1" type="ORF">RhiirA1_480441</name>
</gene>